<evidence type="ECO:0000313" key="2">
    <source>
        <dbReference type="EMBL" id="CBZ50942.1"/>
    </source>
</evidence>
<evidence type="ECO:0000313" key="3">
    <source>
        <dbReference type="EMBL" id="CEL68243.1"/>
    </source>
</evidence>
<reference evidence="3" key="4">
    <citation type="journal article" date="2015" name="PLoS ONE">
        <title>Comprehensive Evaluation of Toxoplasma gondii VEG and Neospora caninum LIV Genomes with Tachyzoite Stage Transcriptome and Proteome Defines Novel Transcript Features.</title>
        <authorList>
            <person name="Ramaprasad A."/>
            <person name="Mourier T."/>
            <person name="Naeem R."/>
            <person name="Malas T.B."/>
            <person name="Moussa E."/>
            <person name="Panigrahi A."/>
            <person name="Vermont S.J."/>
            <person name="Otto T.D."/>
            <person name="Wastling J."/>
            <person name="Pain A."/>
        </authorList>
    </citation>
    <scope>NUCLEOTIDE SEQUENCE</scope>
    <source>
        <strain evidence="3">Liverpool</strain>
    </source>
</reference>
<dbReference type="AlphaFoldDB" id="F0VBF8"/>
<dbReference type="Proteomes" id="UP000007494">
    <property type="component" value="Chromosome IX"/>
</dbReference>
<dbReference type="eggNOG" id="ENOG502TG0P">
    <property type="taxonomic scope" value="Eukaryota"/>
</dbReference>
<reference evidence="4" key="3">
    <citation type="journal article" date="2012" name="PLoS Pathog.">
        <title>Comparative genomics of the apicomplexan parasites Toxoplasma gondii and Neospora caninum: Coccidia differing in host range and transmission strategy.</title>
        <authorList>
            <person name="Reid A.J."/>
            <person name="Vermont S.J."/>
            <person name="Cotton J.A."/>
            <person name="Harris D."/>
            <person name="Hill-Cawthorne G.A."/>
            <person name="Konen-Waisman S."/>
            <person name="Latham S.M."/>
            <person name="Mourier T."/>
            <person name="Norton R."/>
            <person name="Quail M.A."/>
            <person name="Sanders M."/>
            <person name="Shanmugam D."/>
            <person name="Sohal A."/>
            <person name="Wasmuth J.D."/>
            <person name="Brunk B."/>
            <person name="Grigg M.E."/>
            <person name="Howard J.C."/>
            <person name="Parkinson J."/>
            <person name="Roos D.S."/>
            <person name="Trees A.J."/>
            <person name="Berriman M."/>
            <person name="Pain A."/>
            <person name="Wastling J.M."/>
        </authorList>
    </citation>
    <scope>NUCLEOTIDE SEQUENCE [LARGE SCALE GENOMIC DNA]</scope>
    <source>
        <strain evidence="4">Liverpool</strain>
    </source>
</reference>
<name>F0VBF8_NEOCL</name>
<dbReference type="RefSeq" id="XP_003880975.1">
    <property type="nucleotide sequence ID" value="XM_003880926.1"/>
</dbReference>
<gene>
    <name evidence="3" type="ORF">BN1204_040170</name>
    <name evidence="2" type="ORF">NCLIV_040170</name>
</gene>
<evidence type="ECO:0000313" key="4">
    <source>
        <dbReference type="Proteomes" id="UP000007494"/>
    </source>
</evidence>
<accession>F0VBF8</accession>
<dbReference type="InParanoid" id="F0VBF8"/>
<protein>
    <submittedName>
        <fullName evidence="2">Uncharacterized protein</fullName>
    </submittedName>
</protein>
<evidence type="ECO:0000256" key="1">
    <source>
        <dbReference type="SAM" id="MobiDB-lite"/>
    </source>
</evidence>
<dbReference type="GeneID" id="13439928"/>
<reference evidence="2" key="1">
    <citation type="submission" date="2011-02" db="EMBL/GenBank/DDBJ databases">
        <authorList>
            <person name="Aslett M."/>
        </authorList>
    </citation>
    <scope>NUCLEOTIDE SEQUENCE</scope>
    <source>
        <strain evidence="2">Liverpool</strain>
    </source>
</reference>
<reference evidence="2" key="2">
    <citation type="submission" date="2011-03" db="EMBL/GenBank/DDBJ databases">
        <title>Comparative genomics and transcriptomics of Neospora caninum and Toxoplasma gondii.</title>
        <authorList>
            <person name="Reid A.J."/>
            <person name="Sohal A."/>
            <person name="Harris D."/>
            <person name="Quail M."/>
            <person name="Sanders M."/>
            <person name="Berriman M."/>
            <person name="Wastling J.M."/>
            <person name="Pain A."/>
        </authorList>
    </citation>
    <scope>NUCLEOTIDE SEQUENCE</scope>
    <source>
        <strain evidence="2">Liverpool</strain>
    </source>
</reference>
<dbReference type="OrthoDB" id="331585at2759"/>
<feature type="region of interest" description="Disordered" evidence="1">
    <location>
        <begin position="138"/>
        <end position="178"/>
    </location>
</feature>
<dbReference type="OMA" id="RPFTFGG"/>
<proteinExistence type="predicted"/>
<dbReference type="VEuPathDB" id="ToxoDB:NCLIV_040170"/>
<dbReference type="EMBL" id="FR823385">
    <property type="protein sequence ID" value="CBZ50942.1"/>
    <property type="molecule type" value="Genomic_DNA"/>
</dbReference>
<keyword evidence="4" id="KW-1185">Reference proteome</keyword>
<organism evidence="2 4">
    <name type="scientific">Neospora caninum (strain Liverpool)</name>
    <dbReference type="NCBI Taxonomy" id="572307"/>
    <lineage>
        <taxon>Eukaryota</taxon>
        <taxon>Sar</taxon>
        <taxon>Alveolata</taxon>
        <taxon>Apicomplexa</taxon>
        <taxon>Conoidasida</taxon>
        <taxon>Coccidia</taxon>
        <taxon>Eucoccidiorida</taxon>
        <taxon>Eimeriorina</taxon>
        <taxon>Sarcocystidae</taxon>
        <taxon>Neospora</taxon>
    </lineage>
</organism>
<dbReference type="EMBL" id="LN714484">
    <property type="protein sequence ID" value="CEL68243.1"/>
    <property type="molecule type" value="Genomic_DNA"/>
</dbReference>
<sequence>MWQNSFSARPFTFGGSLERRQSCLSLQTIREACNREFRLADADFQSAPHGATPAREDDGTLDKASRVASNPRSRCLLAGEGDLPSGLLSLHTDPAPCTRLPWTSEVQPTRVSGNVSDATRGKDLRLFPCCVSSRVPAPYTTPQPIQRFPGNASGKSRHDANTGGRRNPSKQPLRNKGA</sequence>